<evidence type="ECO:0000259" key="6">
    <source>
        <dbReference type="PROSITE" id="PS51519"/>
    </source>
</evidence>
<keyword evidence="4" id="KW-0539">Nucleus</keyword>
<gene>
    <name evidence="7" type="ORF">IEQ34_021560</name>
</gene>
<feature type="compositionally biased region" description="Polar residues" evidence="5">
    <location>
        <begin position="7"/>
        <end position="16"/>
    </location>
</feature>
<evidence type="ECO:0000256" key="1">
    <source>
        <dbReference type="ARBA" id="ARBA00023015"/>
    </source>
</evidence>
<dbReference type="Pfam" id="PF02042">
    <property type="entry name" value="RWP-RK"/>
    <property type="match status" value="1"/>
</dbReference>
<keyword evidence="2" id="KW-0238">DNA-binding</keyword>
<dbReference type="GO" id="GO:0003677">
    <property type="term" value="F:DNA binding"/>
    <property type="evidence" value="ECO:0007669"/>
    <property type="project" value="UniProtKB-KW"/>
</dbReference>
<proteinExistence type="predicted"/>
<name>A0AAV7G558_DENCH</name>
<sequence>MYCTSGAEPSSHQTRLPENPESGGRAVSLPGANHPSLRPPPTRSGKLTINDITKFFSLPIAEAASILGVSDSVLKRICRENGIVRWPYRKFLAGKNVEIINKDATREKTKEVHELSNSSDIDNKAPGLVQDTKNLRQGVHMSGQVFHKQGNKFVQYGWSGIPQPLQPKNISTYMDEFEFGFPSNGLSSVSTKWWIDSSGEDSRMLQGQSMNNNLDKEETSLASNETNYNYMMDEETDSSLEESAILNEPSASLCFLRKKSAEYGQEALEDRISKHWDSSRLTMRQRLLLSQVFNAPLPGNINLYYYIKVTWDFTLNKFDSLFINKN</sequence>
<evidence type="ECO:0000256" key="3">
    <source>
        <dbReference type="ARBA" id="ARBA00023163"/>
    </source>
</evidence>
<dbReference type="EMBL" id="JAGFBR010000018">
    <property type="protein sequence ID" value="KAH0450868.1"/>
    <property type="molecule type" value="Genomic_DNA"/>
</dbReference>
<evidence type="ECO:0000313" key="8">
    <source>
        <dbReference type="Proteomes" id="UP000775213"/>
    </source>
</evidence>
<dbReference type="PANTHER" id="PTHR48460:SF1">
    <property type="entry name" value="RWP-RK DOMAIN-CONTAINING PROTEIN"/>
    <property type="match status" value="1"/>
</dbReference>
<evidence type="ECO:0000256" key="5">
    <source>
        <dbReference type="SAM" id="MobiDB-lite"/>
    </source>
</evidence>
<dbReference type="PANTHER" id="PTHR48460">
    <property type="entry name" value="RWP-RK DOMAIN-CONTAINING PROTEIN"/>
    <property type="match status" value="1"/>
</dbReference>
<keyword evidence="3" id="KW-0804">Transcription</keyword>
<dbReference type="AlphaFoldDB" id="A0AAV7G558"/>
<dbReference type="PROSITE" id="PS51519">
    <property type="entry name" value="RWP_RK"/>
    <property type="match status" value="1"/>
</dbReference>
<comment type="caution">
    <text evidence="7">The sequence shown here is derived from an EMBL/GenBank/DDBJ whole genome shotgun (WGS) entry which is preliminary data.</text>
</comment>
<evidence type="ECO:0000256" key="4">
    <source>
        <dbReference type="ARBA" id="ARBA00023242"/>
    </source>
</evidence>
<dbReference type="Proteomes" id="UP000775213">
    <property type="component" value="Unassembled WGS sequence"/>
</dbReference>
<feature type="region of interest" description="Disordered" evidence="5">
    <location>
        <begin position="1"/>
        <end position="45"/>
    </location>
</feature>
<keyword evidence="8" id="KW-1185">Reference proteome</keyword>
<evidence type="ECO:0000313" key="7">
    <source>
        <dbReference type="EMBL" id="KAH0450868.1"/>
    </source>
</evidence>
<feature type="domain" description="RWP-RK" evidence="6">
    <location>
        <begin position="29"/>
        <end position="114"/>
    </location>
</feature>
<accession>A0AAV7G558</accession>
<reference evidence="7 8" key="1">
    <citation type="journal article" date="2021" name="Hortic Res">
        <title>Chromosome-scale assembly of the Dendrobium chrysotoxum genome enhances the understanding of orchid evolution.</title>
        <authorList>
            <person name="Zhang Y."/>
            <person name="Zhang G.Q."/>
            <person name="Zhang D."/>
            <person name="Liu X.D."/>
            <person name="Xu X.Y."/>
            <person name="Sun W.H."/>
            <person name="Yu X."/>
            <person name="Zhu X."/>
            <person name="Wang Z.W."/>
            <person name="Zhao X."/>
            <person name="Zhong W.Y."/>
            <person name="Chen H."/>
            <person name="Yin W.L."/>
            <person name="Huang T."/>
            <person name="Niu S.C."/>
            <person name="Liu Z.J."/>
        </authorList>
    </citation>
    <scope>NUCLEOTIDE SEQUENCE [LARGE SCALE GENOMIC DNA]</scope>
    <source>
        <strain evidence="7">Lindl</strain>
    </source>
</reference>
<dbReference type="InterPro" id="IPR003035">
    <property type="entry name" value="RWP-RK_dom"/>
</dbReference>
<keyword evidence="1" id="KW-0805">Transcription regulation</keyword>
<protein>
    <recommendedName>
        <fullName evidence="6">RWP-RK domain-containing protein</fullName>
    </recommendedName>
</protein>
<organism evidence="7 8">
    <name type="scientific">Dendrobium chrysotoxum</name>
    <name type="common">Orchid</name>
    <dbReference type="NCBI Taxonomy" id="161865"/>
    <lineage>
        <taxon>Eukaryota</taxon>
        <taxon>Viridiplantae</taxon>
        <taxon>Streptophyta</taxon>
        <taxon>Embryophyta</taxon>
        <taxon>Tracheophyta</taxon>
        <taxon>Spermatophyta</taxon>
        <taxon>Magnoliopsida</taxon>
        <taxon>Liliopsida</taxon>
        <taxon>Asparagales</taxon>
        <taxon>Orchidaceae</taxon>
        <taxon>Epidendroideae</taxon>
        <taxon>Malaxideae</taxon>
        <taxon>Dendrobiinae</taxon>
        <taxon>Dendrobium</taxon>
    </lineage>
</organism>
<evidence type="ECO:0000256" key="2">
    <source>
        <dbReference type="ARBA" id="ARBA00023125"/>
    </source>
</evidence>